<dbReference type="PANTHER" id="PTHR47053:SF1">
    <property type="entry name" value="MUREIN DD-ENDOPEPTIDASE MEPH-RELATED"/>
    <property type="match status" value="1"/>
</dbReference>
<dbReference type="InterPro" id="IPR051202">
    <property type="entry name" value="Peptidase_C40"/>
</dbReference>
<keyword evidence="2" id="KW-0645">Protease</keyword>
<dbReference type="GO" id="GO:0008234">
    <property type="term" value="F:cysteine-type peptidase activity"/>
    <property type="evidence" value="ECO:0007669"/>
    <property type="project" value="UniProtKB-KW"/>
</dbReference>
<evidence type="ECO:0000256" key="1">
    <source>
        <dbReference type="ARBA" id="ARBA00007074"/>
    </source>
</evidence>
<dbReference type="PROSITE" id="PS51935">
    <property type="entry name" value="NLPC_P60"/>
    <property type="match status" value="1"/>
</dbReference>
<feature type="chain" id="PRO_5030727705" evidence="5">
    <location>
        <begin position="23"/>
        <end position="172"/>
    </location>
</feature>
<evidence type="ECO:0000256" key="4">
    <source>
        <dbReference type="ARBA" id="ARBA00022807"/>
    </source>
</evidence>
<proteinExistence type="inferred from homology"/>
<dbReference type="RefSeq" id="WP_169897373.1">
    <property type="nucleotide sequence ID" value="NZ_JAAQYP010000003.1"/>
</dbReference>
<dbReference type="SUPFAM" id="SSF54001">
    <property type="entry name" value="Cysteine proteinases"/>
    <property type="match status" value="1"/>
</dbReference>
<accession>A0A7Y1MKX9</accession>
<dbReference type="EMBL" id="JAAQYP010000003">
    <property type="protein sequence ID" value="NNA94058.1"/>
    <property type="molecule type" value="Genomic_DNA"/>
</dbReference>
<organism evidence="7 8">
    <name type="scientific">Pseudomonas gessardii</name>
    <dbReference type="NCBI Taxonomy" id="78544"/>
    <lineage>
        <taxon>Bacteria</taxon>
        <taxon>Pseudomonadati</taxon>
        <taxon>Pseudomonadota</taxon>
        <taxon>Gammaproteobacteria</taxon>
        <taxon>Pseudomonadales</taxon>
        <taxon>Pseudomonadaceae</taxon>
        <taxon>Pseudomonas</taxon>
    </lineage>
</organism>
<feature type="domain" description="NlpC/P60" evidence="6">
    <location>
        <begin position="43"/>
        <end position="169"/>
    </location>
</feature>
<dbReference type="AlphaFoldDB" id="A0A7Y1MKX9"/>
<comment type="caution">
    <text evidence="7">The sequence shown here is derived from an EMBL/GenBank/DDBJ whole genome shotgun (WGS) entry which is preliminary data.</text>
</comment>
<evidence type="ECO:0000313" key="7">
    <source>
        <dbReference type="EMBL" id="NNA94058.1"/>
    </source>
</evidence>
<evidence type="ECO:0000259" key="6">
    <source>
        <dbReference type="PROSITE" id="PS51935"/>
    </source>
</evidence>
<keyword evidence="5" id="KW-0732">Signal</keyword>
<dbReference type="Gene3D" id="3.90.1720.10">
    <property type="entry name" value="endopeptidase domain like (from Nostoc punctiforme)"/>
    <property type="match status" value="1"/>
</dbReference>
<evidence type="ECO:0000256" key="3">
    <source>
        <dbReference type="ARBA" id="ARBA00022801"/>
    </source>
</evidence>
<sequence length="172" mass="18653">MFKSFLCVVMAGFFGMAPSASASFSQRYVSQAPFSSALQALPQPTIANVVDRAHELLGKPYKSGGTSLEQGFDCSGLLVYLFKTEANIVIPRTTAAMHRSTAATIKADALQPGDAVFFKANGSSQIGHVGLYVGEGKFIHSPRQGKNIRIDSLANTYWKKNYTTAKRFHAVR</sequence>
<dbReference type="InterPro" id="IPR038765">
    <property type="entry name" value="Papain-like_cys_pep_sf"/>
</dbReference>
<dbReference type="GO" id="GO:0006508">
    <property type="term" value="P:proteolysis"/>
    <property type="evidence" value="ECO:0007669"/>
    <property type="project" value="UniProtKB-KW"/>
</dbReference>
<keyword evidence="3" id="KW-0378">Hydrolase</keyword>
<dbReference type="Pfam" id="PF00877">
    <property type="entry name" value="NLPC_P60"/>
    <property type="match status" value="1"/>
</dbReference>
<dbReference type="InterPro" id="IPR000064">
    <property type="entry name" value="NLP_P60_dom"/>
</dbReference>
<evidence type="ECO:0000256" key="2">
    <source>
        <dbReference type="ARBA" id="ARBA00022670"/>
    </source>
</evidence>
<evidence type="ECO:0000313" key="8">
    <source>
        <dbReference type="Proteomes" id="UP000542111"/>
    </source>
</evidence>
<reference evidence="7 8" key="1">
    <citation type="journal article" date="2020" name="Front. Microbiol.">
        <title>Genetic Organization of the aprX-lipA2 Operon Affects the Proteolytic Potential of Pseudomonas Species in Milk.</title>
        <authorList>
            <person name="Maier C."/>
            <person name="Huptas C."/>
            <person name="von Neubeck M."/>
            <person name="Scherer S."/>
            <person name="Wenning M."/>
            <person name="Lucking G."/>
        </authorList>
    </citation>
    <scope>NUCLEOTIDE SEQUENCE [LARGE SCALE GENOMIC DNA]</scope>
    <source>
        <strain evidence="7 8">G4779</strain>
    </source>
</reference>
<dbReference type="Proteomes" id="UP000542111">
    <property type="component" value="Unassembled WGS sequence"/>
</dbReference>
<evidence type="ECO:0000256" key="5">
    <source>
        <dbReference type="SAM" id="SignalP"/>
    </source>
</evidence>
<name>A0A7Y1MKX9_9PSED</name>
<comment type="similarity">
    <text evidence="1">Belongs to the peptidase C40 family.</text>
</comment>
<gene>
    <name evidence="7" type="ORF">HBO33_02690</name>
</gene>
<keyword evidence="4" id="KW-0788">Thiol protease</keyword>
<protein>
    <submittedName>
        <fullName evidence="7">Peptidoglycan endopeptidase</fullName>
    </submittedName>
</protein>
<feature type="signal peptide" evidence="5">
    <location>
        <begin position="1"/>
        <end position="22"/>
    </location>
</feature>
<dbReference type="PANTHER" id="PTHR47053">
    <property type="entry name" value="MUREIN DD-ENDOPEPTIDASE MEPH-RELATED"/>
    <property type="match status" value="1"/>
</dbReference>